<comment type="caution">
    <text evidence="1">The sequence shown here is derived from an EMBL/GenBank/DDBJ whole genome shotgun (WGS) entry which is preliminary data.</text>
</comment>
<dbReference type="AlphaFoldDB" id="A0A1F7UMZ0"/>
<protein>
    <submittedName>
        <fullName evidence="1">Uncharacterized protein</fullName>
    </submittedName>
</protein>
<evidence type="ECO:0000313" key="1">
    <source>
        <dbReference type="EMBL" id="OGL79632.1"/>
    </source>
</evidence>
<evidence type="ECO:0000313" key="2">
    <source>
        <dbReference type="Proteomes" id="UP000176603"/>
    </source>
</evidence>
<proteinExistence type="predicted"/>
<dbReference type="EMBL" id="MGEH01000004">
    <property type="protein sequence ID" value="OGL79632.1"/>
    <property type="molecule type" value="Genomic_DNA"/>
</dbReference>
<gene>
    <name evidence="1" type="ORF">A3E39_00725</name>
</gene>
<accession>A0A1F7UMZ0</accession>
<dbReference type="Proteomes" id="UP000176603">
    <property type="component" value="Unassembled WGS sequence"/>
</dbReference>
<name>A0A1F7UMZ0_9BACT</name>
<sequence length="75" mass="8538">MTKTDEPAATTTEPVTITANVIEAYMVDSLEFWCQNCKCRHTKTVRRLPARTLKFELLSSLSFNCNCGAEFIVKY</sequence>
<organism evidence="1 2">
    <name type="scientific">Candidatus Uhrbacteria bacterium RIFCSPHIGHO2_12_FULL_60_25</name>
    <dbReference type="NCBI Taxonomy" id="1802399"/>
    <lineage>
        <taxon>Bacteria</taxon>
        <taxon>Candidatus Uhriibacteriota</taxon>
    </lineage>
</organism>
<reference evidence="1 2" key="1">
    <citation type="journal article" date="2016" name="Nat. Commun.">
        <title>Thousands of microbial genomes shed light on interconnected biogeochemical processes in an aquifer system.</title>
        <authorList>
            <person name="Anantharaman K."/>
            <person name="Brown C.T."/>
            <person name="Hug L.A."/>
            <person name="Sharon I."/>
            <person name="Castelle C.J."/>
            <person name="Probst A.J."/>
            <person name="Thomas B.C."/>
            <person name="Singh A."/>
            <person name="Wilkins M.J."/>
            <person name="Karaoz U."/>
            <person name="Brodie E.L."/>
            <person name="Williams K.H."/>
            <person name="Hubbard S.S."/>
            <person name="Banfield J.F."/>
        </authorList>
    </citation>
    <scope>NUCLEOTIDE SEQUENCE [LARGE SCALE GENOMIC DNA]</scope>
</reference>